<evidence type="ECO:0000313" key="1">
    <source>
        <dbReference type="EMBL" id="CAH3141882.1"/>
    </source>
</evidence>
<organism evidence="1 2">
    <name type="scientific">Porites evermanni</name>
    <dbReference type="NCBI Taxonomy" id="104178"/>
    <lineage>
        <taxon>Eukaryota</taxon>
        <taxon>Metazoa</taxon>
        <taxon>Cnidaria</taxon>
        <taxon>Anthozoa</taxon>
        <taxon>Hexacorallia</taxon>
        <taxon>Scleractinia</taxon>
        <taxon>Fungiina</taxon>
        <taxon>Poritidae</taxon>
        <taxon>Porites</taxon>
    </lineage>
</organism>
<dbReference type="EMBL" id="CALNXI010000825">
    <property type="protein sequence ID" value="CAH3141882.1"/>
    <property type="molecule type" value="Genomic_DNA"/>
</dbReference>
<name>A0ABN8PEC3_9CNID</name>
<accession>A0ABN8PEC3</accession>
<keyword evidence="2" id="KW-1185">Reference proteome</keyword>
<comment type="caution">
    <text evidence="1">The sequence shown here is derived from an EMBL/GenBank/DDBJ whole genome shotgun (WGS) entry which is preliminary data.</text>
</comment>
<reference evidence="1 2" key="1">
    <citation type="submission" date="2022-05" db="EMBL/GenBank/DDBJ databases">
        <authorList>
            <consortium name="Genoscope - CEA"/>
            <person name="William W."/>
        </authorList>
    </citation>
    <scope>NUCLEOTIDE SEQUENCE [LARGE SCALE GENOMIC DNA]</scope>
</reference>
<sequence length="474" mass="53474">MASIVMAILKATVGKLLDKGRKMVADRLKEGDVTDEQFRTLIVSEIDEIKSKLDGIARANLLASISFFKEGILYLYKVLDMKAREDNVTDYGLERKDGKDNTEVNVAASPTCVQPAYLAKEMKCLSLTKDNGPSTRALSATLSDAKSRFKDARRRATEAFSNEALSTSDRLLAMQFRVISTLLGKIDVPADALLACRLCLEELHAVPAIKESFKVQLKKGFKSRFNKSERKEIVKSVCRLNRAIYDVSQMISDDTNLLLWPCIDTGEDKIDPLRDCRVVEVLRDADVEEFCITPLELGAYGERKHKMRLPCIMTTNTQGEILVLYREFFWKSQIEVFSSSGEHIQFLPISLPVPMSEFAETAIDTDQRDNIYLIGHSDLKGLSVFVFDKNMTLQQEYNPKGMELAYGQPWVVSDNTKLFALNVASDIQVFDIEKHFVIKRLGAGMLNNAKDITYVNAGKVMVLSWRIWRVSFSV</sequence>
<evidence type="ECO:0000313" key="2">
    <source>
        <dbReference type="Proteomes" id="UP001159427"/>
    </source>
</evidence>
<dbReference type="Proteomes" id="UP001159427">
    <property type="component" value="Unassembled WGS sequence"/>
</dbReference>
<proteinExistence type="predicted"/>
<dbReference type="Gene3D" id="2.120.10.30">
    <property type="entry name" value="TolB, C-terminal domain"/>
    <property type="match status" value="1"/>
</dbReference>
<dbReference type="InterPro" id="IPR011042">
    <property type="entry name" value="6-blade_b-propeller_TolB-like"/>
</dbReference>
<gene>
    <name evidence="1" type="ORF">PEVE_00042304</name>
</gene>
<protein>
    <submittedName>
        <fullName evidence="1">Uncharacterized protein</fullName>
    </submittedName>
</protein>